<evidence type="ECO:0000256" key="3">
    <source>
        <dbReference type="ARBA" id="ARBA00022954"/>
    </source>
</evidence>
<dbReference type="InterPro" id="IPR045179">
    <property type="entry name" value="YgfZ/GcvT"/>
</dbReference>
<accession>A0A099MD70</accession>
<dbReference type="FunFam" id="3.30.70.1400:FF:000002">
    <property type="entry name" value="tRNA-modifying protein YgfZ"/>
    <property type="match status" value="1"/>
</dbReference>
<protein>
    <recommendedName>
        <fullName evidence="4">tRNA-modifying protein YgfZ</fullName>
    </recommendedName>
</protein>
<reference evidence="6 7" key="1">
    <citation type="submission" date="2014-04" db="EMBL/GenBank/DDBJ databases">
        <title>Genome sequencing of Vibrio navarrensis strains.</title>
        <authorList>
            <person name="Gladney L.M."/>
            <person name="Katz L.S."/>
            <person name="Marino-Ramirez L."/>
            <person name="Jordan I.K."/>
        </authorList>
    </citation>
    <scope>NUCLEOTIDE SEQUENCE [LARGE SCALE GENOMIC DNA]</scope>
    <source>
        <strain evidence="6 7">ATCC 51183</strain>
    </source>
</reference>
<keyword evidence="7" id="KW-1185">Reference proteome</keyword>
<keyword evidence="1 4" id="KW-0963">Cytoplasm</keyword>
<dbReference type="eggNOG" id="COG0354">
    <property type="taxonomic scope" value="Bacteria"/>
</dbReference>
<dbReference type="AlphaFoldDB" id="A0A099MD70"/>
<name>A0A099MD70_9VIBR</name>
<gene>
    <name evidence="6" type="ORF">EA26_18615</name>
</gene>
<dbReference type="InterPro" id="IPR017703">
    <property type="entry name" value="YgfZ/GCV_T_CS"/>
</dbReference>
<evidence type="ECO:0000256" key="1">
    <source>
        <dbReference type="ARBA" id="ARBA00022490"/>
    </source>
</evidence>
<dbReference type="NCBIfam" id="NF007110">
    <property type="entry name" value="PRK09559.1"/>
    <property type="match status" value="1"/>
</dbReference>
<dbReference type="PANTHER" id="PTHR22602">
    <property type="entry name" value="TRANSFERASE CAF17, MITOCHONDRIAL-RELATED"/>
    <property type="match status" value="1"/>
</dbReference>
<organism evidence="6 7">
    <name type="scientific">Vibrio navarrensis</name>
    <dbReference type="NCBI Taxonomy" id="29495"/>
    <lineage>
        <taxon>Bacteria</taxon>
        <taxon>Pseudomonadati</taxon>
        <taxon>Pseudomonadota</taxon>
        <taxon>Gammaproteobacteria</taxon>
        <taxon>Vibrionales</taxon>
        <taxon>Vibrionaceae</taxon>
        <taxon>Vibrio</taxon>
    </lineage>
</organism>
<dbReference type="GeneID" id="43685094"/>
<dbReference type="PANTHER" id="PTHR22602:SF0">
    <property type="entry name" value="TRANSFERASE CAF17, MITOCHONDRIAL-RELATED"/>
    <property type="match status" value="1"/>
</dbReference>
<dbReference type="HAMAP" id="MF_01175">
    <property type="entry name" value="tRNA_modifying_YgfZ"/>
    <property type="match status" value="1"/>
</dbReference>
<comment type="caution">
    <text evidence="4">Lacks conserved residue(s) required for the propagation of feature annotation.</text>
</comment>
<comment type="subcellular location">
    <subcellularLocation>
        <location evidence="4">Cytoplasm</location>
    </subcellularLocation>
</comment>
<feature type="domain" description="tRNA-modifying protein YgfZ-like beta-barrel" evidence="5">
    <location>
        <begin position="238"/>
        <end position="306"/>
    </location>
</feature>
<keyword evidence="3 4" id="KW-0290">Folate-binding</keyword>
<dbReference type="GO" id="GO:0005542">
    <property type="term" value="F:folic acid binding"/>
    <property type="evidence" value="ECO:0007669"/>
    <property type="project" value="UniProtKB-UniRule"/>
</dbReference>
<comment type="caution">
    <text evidence="6">The sequence shown here is derived from an EMBL/GenBank/DDBJ whole genome shotgun (WGS) entry which is preliminary data.</text>
</comment>
<dbReference type="RefSeq" id="WP_039430499.1">
    <property type="nucleotide sequence ID" value="NZ_CP061845.1"/>
</dbReference>
<sequence>MQWKNLFSRLELSSSEALPELAVSLLDNLSLVTITGNDKKSYLQGQVTCDVVSLQADQVVWGGHCDAKGKLWSTFRLFHFQDGYAMLQDQSAVEVELQELKKYAIFSKVDMQISEKVLLGISGIKATDCIDSLSGEARGALRALENATAVQLTDKQWLLIVEPEAVESLLAKFNAPLTTHSLWDLYDILQAAPRIPLSAQGEHIPQAVNLQAVGGISFKKGCYTGQETVARAKYRGINKRAMYIVSGDCPLALNAQLPITLERSVGENWRKAGELMHCYQFSDQQALGLMVLPNDLAPETELRLAEQPETRWRILPLPYSLADE</sequence>
<dbReference type="Gene3D" id="3.30.70.1400">
    <property type="entry name" value="Aminomethyltransferase beta-barrel domains"/>
    <property type="match status" value="1"/>
</dbReference>
<dbReference type="Gene3D" id="3.30.70.1630">
    <property type="match status" value="1"/>
</dbReference>
<dbReference type="InterPro" id="IPR048451">
    <property type="entry name" value="YgfZ_barrel"/>
</dbReference>
<dbReference type="Gene3D" id="2.40.30.160">
    <property type="match status" value="1"/>
</dbReference>
<dbReference type="SUPFAM" id="SSF103025">
    <property type="entry name" value="Folate-binding domain"/>
    <property type="match status" value="1"/>
</dbReference>
<keyword evidence="2 4" id="KW-0819">tRNA processing</keyword>
<proteinExistence type="inferred from homology"/>
<evidence type="ECO:0000259" key="5">
    <source>
        <dbReference type="Pfam" id="PF21130"/>
    </source>
</evidence>
<dbReference type="GO" id="GO:0005737">
    <property type="term" value="C:cytoplasm"/>
    <property type="evidence" value="ECO:0007669"/>
    <property type="project" value="UniProtKB-SubCell"/>
</dbReference>
<dbReference type="InterPro" id="IPR023758">
    <property type="entry name" value="tRNA-modifying_YgfZ"/>
</dbReference>
<dbReference type="GO" id="GO:0008033">
    <property type="term" value="P:tRNA processing"/>
    <property type="evidence" value="ECO:0007669"/>
    <property type="project" value="UniProtKB-UniRule"/>
</dbReference>
<dbReference type="GO" id="GO:0016226">
    <property type="term" value="P:iron-sulfur cluster assembly"/>
    <property type="evidence" value="ECO:0007669"/>
    <property type="project" value="TreeGrafter"/>
</dbReference>
<dbReference type="SUPFAM" id="SSF101790">
    <property type="entry name" value="Aminomethyltransferase beta-barrel domain"/>
    <property type="match status" value="1"/>
</dbReference>
<comment type="similarity">
    <text evidence="4">Belongs to the tRNA-modifying YgfZ family.</text>
</comment>
<evidence type="ECO:0000256" key="4">
    <source>
        <dbReference type="HAMAP-Rule" id="MF_01175"/>
    </source>
</evidence>
<comment type="function">
    <text evidence="4">Folate-binding protein involved in regulating the level of ATP-DnaA and in the modification of some tRNAs. It is probably a key factor in regulatory networks that act via tRNA modification, such as initiation of chromosomal replication.</text>
</comment>
<dbReference type="GO" id="GO:0009451">
    <property type="term" value="P:RNA modification"/>
    <property type="evidence" value="ECO:0007669"/>
    <property type="project" value="InterPro"/>
</dbReference>
<dbReference type="Proteomes" id="UP000029994">
    <property type="component" value="Unassembled WGS sequence"/>
</dbReference>
<dbReference type="NCBIfam" id="TIGR03317">
    <property type="entry name" value="ygfZ_signature"/>
    <property type="match status" value="1"/>
</dbReference>
<evidence type="ECO:0000313" key="7">
    <source>
        <dbReference type="Proteomes" id="UP000029994"/>
    </source>
</evidence>
<dbReference type="Pfam" id="PF21130">
    <property type="entry name" value="YgfZ_barrel"/>
    <property type="match status" value="1"/>
</dbReference>
<evidence type="ECO:0000256" key="2">
    <source>
        <dbReference type="ARBA" id="ARBA00022694"/>
    </source>
</evidence>
<dbReference type="EMBL" id="JMCG01000002">
    <property type="protein sequence ID" value="KGK09228.1"/>
    <property type="molecule type" value="Genomic_DNA"/>
</dbReference>
<feature type="binding site" evidence="4">
    <location>
        <position position="183"/>
    </location>
    <ligand>
        <name>folate</name>
        <dbReference type="ChEBI" id="CHEBI:62501"/>
    </ligand>
</feature>
<evidence type="ECO:0000313" key="6">
    <source>
        <dbReference type="EMBL" id="KGK09228.1"/>
    </source>
</evidence>
<dbReference type="STRING" id="29495.EA26_18615"/>
<dbReference type="InterPro" id="IPR029043">
    <property type="entry name" value="GcvT/YgfZ_C"/>
</dbReference>